<dbReference type="AlphaFoldDB" id="A0AAN6TYE7"/>
<reference evidence="4" key="1">
    <citation type="journal article" date="2023" name="Mol. Phylogenet. Evol.">
        <title>Genome-scale phylogeny and comparative genomics of the fungal order Sordariales.</title>
        <authorList>
            <person name="Hensen N."/>
            <person name="Bonometti L."/>
            <person name="Westerberg I."/>
            <person name="Brannstrom I.O."/>
            <person name="Guillou S."/>
            <person name="Cros-Aarteil S."/>
            <person name="Calhoun S."/>
            <person name="Haridas S."/>
            <person name="Kuo A."/>
            <person name="Mondo S."/>
            <person name="Pangilinan J."/>
            <person name="Riley R."/>
            <person name="LaButti K."/>
            <person name="Andreopoulos B."/>
            <person name="Lipzen A."/>
            <person name="Chen C."/>
            <person name="Yan M."/>
            <person name="Daum C."/>
            <person name="Ng V."/>
            <person name="Clum A."/>
            <person name="Steindorff A."/>
            <person name="Ohm R.A."/>
            <person name="Martin F."/>
            <person name="Silar P."/>
            <person name="Natvig D.O."/>
            <person name="Lalanne C."/>
            <person name="Gautier V."/>
            <person name="Ament-Velasquez S.L."/>
            <person name="Kruys A."/>
            <person name="Hutchinson M.I."/>
            <person name="Powell A.J."/>
            <person name="Barry K."/>
            <person name="Miller A.N."/>
            <person name="Grigoriev I.V."/>
            <person name="Debuchy R."/>
            <person name="Gladieux P."/>
            <person name="Hiltunen Thoren M."/>
            <person name="Johannesson H."/>
        </authorList>
    </citation>
    <scope>NUCLEOTIDE SEQUENCE</scope>
    <source>
        <strain evidence="4">CBS 731.68</strain>
    </source>
</reference>
<accession>A0AAN6TYE7</accession>
<dbReference type="SUPFAM" id="SSF53474">
    <property type="entry name" value="alpha/beta-Hydrolases"/>
    <property type="match status" value="1"/>
</dbReference>
<dbReference type="InterPro" id="IPR029058">
    <property type="entry name" value="AB_hydrolase_fold"/>
</dbReference>
<dbReference type="GO" id="GO:0005737">
    <property type="term" value="C:cytoplasm"/>
    <property type="evidence" value="ECO:0007669"/>
    <property type="project" value="TreeGrafter"/>
</dbReference>
<reference evidence="4" key="2">
    <citation type="submission" date="2023-05" db="EMBL/GenBank/DDBJ databases">
        <authorList>
            <consortium name="Lawrence Berkeley National Laboratory"/>
            <person name="Steindorff A."/>
            <person name="Hensen N."/>
            <person name="Bonometti L."/>
            <person name="Westerberg I."/>
            <person name="Brannstrom I.O."/>
            <person name="Guillou S."/>
            <person name="Cros-Aarteil S."/>
            <person name="Calhoun S."/>
            <person name="Haridas S."/>
            <person name="Kuo A."/>
            <person name="Mondo S."/>
            <person name="Pangilinan J."/>
            <person name="Riley R."/>
            <person name="Labutti K."/>
            <person name="Andreopoulos B."/>
            <person name="Lipzen A."/>
            <person name="Chen C."/>
            <person name="Yanf M."/>
            <person name="Daum C."/>
            <person name="Ng V."/>
            <person name="Clum A."/>
            <person name="Ohm R."/>
            <person name="Martin F."/>
            <person name="Silar P."/>
            <person name="Natvig D."/>
            <person name="Lalanne C."/>
            <person name="Gautier V."/>
            <person name="Ament-Velasquez S.L."/>
            <person name="Kruys A."/>
            <person name="Hutchinson M.I."/>
            <person name="Powell A.J."/>
            <person name="Barry K."/>
            <person name="Miller A.N."/>
            <person name="Grigoriev I.V."/>
            <person name="Debuchy R."/>
            <person name="Gladieux P."/>
            <person name="Thoren M.H."/>
            <person name="Johannesson H."/>
        </authorList>
    </citation>
    <scope>NUCLEOTIDE SEQUENCE</scope>
    <source>
        <strain evidence="4">CBS 731.68</strain>
    </source>
</reference>
<comment type="similarity">
    <text evidence="1">Belongs to the LovG family.</text>
</comment>
<feature type="domain" description="Serine hydrolase" evidence="3">
    <location>
        <begin position="2"/>
        <end position="208"/>
    </location>
</feature>
<evidence type="ECO:0000313" key="5">
    <source>
        <dbReference type="Proteomes" id="UP001302602"/>
    </source>
</evidence>
<keyword evidence="2" id="KW-0378">Hydrolase</keyword>
<gene>
    <name evidence="4" type="ORF">N657DRAFT_690712</name>
</gene>
<dbReference type="InterPro" id="IPR005645">
    <property type="entry name" value="FSH-like_dom"/>
</dbReference>
<dbReference type="GO" id="GO:0005634">
    <property type="term" value="C:nucleus"/>
    <property type="evidence" value="ECO:0007669"/>
    <property type="project" value="TreeGrafter"/>
</dbReference>
<dbReference type="GO" id="GO:0016787">
    <property type="term" value="F:hydrolase activity"/>
    <property type="evidence" value="ECO:0007669"/>
    <property type="project" value="UniProtKB-KW"/>
</dbReference>
<dbReference type="Proteomes" id="UP001302602">
    <property type="component" value="Unassembled WGS sequence"/>
</dbReference>
<name>A0AAN6TYE7_9PEZI</name>
<dbReference type="Pfam" id="PF03959">
    <property type="entry name" value="FSH1"/>
    <property type="match status" value="1"/>
</dbReference>
<keyword evidence="5" id="KW-1185">Reference proteome</keyword>
<evidence type="ECO:0000256" key="2">
    <source>
        <dbReference type="ARBA" id="ARBA00022801"/>
    </source>
</evidence>
<dbReference type="InterPro" id="IPR050593">
    <property type="entry name" value="LovG"/>
</dbReference>
<protein>
    <recommendedName>
        <fullName evidence="3">Serine hydrolase domain-containing protein</fullName>
    </recommendedName>
</protein>
<dbReference type="GeneID" id="87833829"/>
<dbReference type="PANTHER" id="PTHR48070:SF3">
    <property type="entry name" value="ESTERASE DBAE-RELATED"/>
    <property type="match status" value="1"/>
</dbReference>
<evidence type="ECO:0000313" key="4">
    <source>
        <dbReference type="EMBL" id="KAK4123032.1"/>
    </source>
</evidence>
<evidence type="ECO:0000256" key="1">
    <source>
        <dbReference type="ARBA" id="ARBA00005863"/>
    </source>
</evidence>
<proteinExistence type="inferred from homology"/>
<dbReference type="Gene3D" id="3.40.50.1820">
    <property type="entry name" value="alpha/beta hydrolase"/>
    <property type="match status" value="1"/>
</dbReference>
<dbReference type="PANTHER" id="PTHR48070">
    <property type="entry name" value="ESTERASE OVCA2"/>
    <property type="match status" value="1"/>
</dbReference>
<comment type="caution">
    <text evidence="4">The sequence shown here is derived from an EMBL/GenBank/DDBJ whole genome shotgun (WGS) entry which is preliminary data.</text>
</comment>
<organism evidence="4 5">
    <name type="scientific">Parathielavia appendiculata</name>
    <dbReference type="NCBI Taxonomy" id="2587402"/>
    <lineage>
        <taxon>Eukaryota</taxon>
        <taxon>Fungi</taxon>
        <taxon>Dikarya</taxon>
        <taxon>Ascomycota</taxon>
        <taxon>Pezizomycotina</taxon>
        <taxon>Sordariomycetes</taxon>
        <taxon>Sordariomycetidae</taxon>
        <taxon>Sordariales</taxon>
        <taxon>Chaetomiaceae</taxon>
        <taxon>Parathielavia</taxon>
    </lineage>
</organism>
<dbReference type="RefSeq" id="XP_062646803.1">
    <property type="nucleotide sequence ID" value="XM_062797061.1"/>
</dbReference>
<sequence>MKPKLLFLHGSGTNASIFRIQSRKLAHLLKPHFDLLYFDAPIPCDPGPGVLPFFEGCGPYLTWMDDVSGPRAEEAYYEGDAIRDLAREVEQMRVVGIVGFSMGAKVAMGVVRLLEAEGGANIRVVAAVCGTVPFQGGYIRGLLDEAREKAYQGSLVKGVVQAESVHLIGDGDPWRVQSEKLVGFFAEEGRRVIRFEGEHHMPADDAVNREVAMLILAAVDEICGWRMKPEGGTSPERSLYHLSWLA</sequence>
<dbReference type="EMBL" id="MU853229">
    <property type="protein sequence ID" value="KAK4123032.1"/>
    <property type="molecule type" value="Genomic_DNA"/>
</dbReference>
<dbReference type="GO" id="GO:0044550">
    <property type="term" value="P:secondary metabolite biosynthetic process"/>
    <property type="evidence" value="ECO:0007669"/>
    <property type="project" value="TreeGrafter"/>
</dbReference>
<evidence type="ECO:0000259" key="3">
    <source>
        <dbReference type="Pfam" id="PF03959"/>
    </source>
</evidence>